<dbReference type="Pfam" id="PF13378">
    <property type="entry name" value="MR_MLE_C"/>
    <property type="match status" value="1"/>
</dbReference>
<dbReference type="Gene3D" id="3.20.20.120">
    <property type="entry name" value="Enolase-like C-terminal domain"/>
    <property type="match status" value="1"/>
</dbReference>
<dbReference type="CDD" id="cd03316">
    <property type="entry name" value="MR_like"/>
    <property type="match status" value="1"/>
</dbReference>
<comment type="caution">
    <text evidence="4">The sequence shown here is derived from an EMBL/GenBank/DDBJ whole genome shotgun (WGS) entry which is preliminary data.</text>
</comment>
<keyword evidence="5" id="KW-1185">Reference proteome</keyword>
<evidence type="ECO:0000256" key="2">
    <source>
        <dbReference type="ARBA" id="ARBA00023239"/>
    </source>
</evidence>
<accession>A0A4Z0RB03</accession>
<dbReference type="PANTHER" id="PTHR48080">
    <property type="entry name" value="D-GALACTONATE DEHYDRATASE-RELATED"/>
    <property type="match status" value="1"/>
</dbReference>
<evidence type="ECO:0000313" key="5">
    <source>
        <dbReference type="Proteomes" id="UP000298460"/>
    </source>
</evidence>
<dbReference type="SMART" id="SM00922">
    <property type="entry name" value="MR_MLE"/>
    <property type="match status" value="1"/>
</dbReference>
<feature type="domain" description="Mandelate racemase/muconate lactonizing enzyme C-terminal" evidence="3">
    <location>
        <begin position="153"/>
        <end position="269"/>
    </location>
</feature>
<dbReference type="AlphaFoldDB" id="A0A4Z0RB03"/>
<dbReference type="OrthoDB" id="9775391at2"/>
<dbReference type="GO" id="GO:0046872">
    <property type="term" value="F:metal ion binding"/>
    <property type="evidence" value="ECO:0007669"/>
    <property type="project" value="UniProtKB-KW"/>
</dbReference>
<keyword evidence="2" id="KW-0456">Lyase</keyword>
<dbReference type="InterPro" id="IPR036849">
    <property type="entry name" value="Enolase-like_C_sf"/>
</dbReference>
<evidence type="ECO:0000259" key="3">
    <source>
        <dbReference type="SMART" id="SM00922"/>
    </source>
</evidence>
<dbReference type="PANTHER" id="PTHR48080:SF2">
    <property type="entry name" value="D-GALACTONATE DEHYDRATASE"/>
    <property type="match status" value="1"/>
</dbReference>
<dbReference type="Pfam" id="PF02746">
    <property type="entry name" value="MR_MLE_N"/>
    <property type="match status" value="1"/>
</dbReference>
<gene>
    <name evidence="4" type="ORF">E4K67_07900</name>
</gene>
<dbReference type="GO" id="GO:0016829">
    <property type="term" value="F:lyase activity"/>
    <property type="evidence" value="ECO:0007669"/>
    <property type="project" value="UniProtKB-KW"/>
</dbReference>
<dbReference type="RefSeq" id="WP_135545842.1">
    <property type="nucleotide sequence ID" value="NZ_SPQQ01000002.1"/>
</dbReference>
<dbReference type="InterPro" id="IPR029065">
    <property type="entry name" value="Enolase_C-like"/>
</dbReference>
<dbReference type="InterPro" id="IPR034593">
    <property type="entry name" value="DgoD-like"/>
</dbReference>
<sequence length="400" mass="44164">MKISSVDVIQCNCLENPAFRPIICRINTDEGIYGYGEAAVAYGTGAPAAFGMIKDFATLIIGKDPMNIEAIWDTLMKTTFWGQGGGTIIFAGISAIDMALWDIKGKVFGVPIYKLLGGKTNSKLRTYASQLQLGWDKNLKIGWGQACEPGSAPERYAETAKIAISQGYDCIKIDFLNYNRQGFAHTHKQLTKPLTYEVMHLAEERLTAVREAVGNEVDIIIENHCGTDAVSAVQFGRLAEKFNIFYYEEPVTPLNPEMTKYVAERVKIPIAQGERIYGRWAYIPFLKDHSVQVIQPDIGNCGGITEAKKICDMAHAYDVSVQTHVCGSPIAKAAALQLETTLPNFLIHEHHVINMAPYITELGVYDYQPVNGYYTVPEVPGIGQELSQKALDNADIVTVK</sequence>
<dbReference type="InterPro" id="IPR013342">
    <property type="entry name" value="Mandelate_racemase_C"/>
</dbReference>
<reference evidence="4 5" key="1">
    <citation type="submission" date="2019-03" db="EMBL/GenBank/DDBJ databases">
        <title>Draft Genome Sequence of Desulfosporosinus fructosivorans Strain 63.6F, Isolated from Marine Sediment in the Baltic Sea.</title>
        <authorList>
            <person name="Hausmann B."/>
            <person name="Vandieken V."/>
            <person name="Pjevac P."/>
            <person name="Schreck K."/>
            <person name="Herbold C.W."/>
            <person name="Loy A."/>
        </authorList>
    </citation>
    <scope>NUCLEOTIDE SEQUENCE [LARGE SCALE GENOMIC DNA]</scope>
    <source>
        <strain evidence="4 5">63.6F</strain>
    </source>
</reference>
<name>A0A4Z0RB03_9FIRM</name>
<dbReference type="Proteomes" id="UP000298460">
    <property type="component" value="Unassembled WGS sequence"/>
</dbReference>
<evidence type="ECO:0000256" key="1">
    <source>
        <dbReference type="ARBA" id="ARBA00022723"/>
    </source>
</evidence>
<organism evidence="4 5">
    <name type="scientific">Desulfosporosinus fructosivorans</name>
    <dbReference type="NCBI Taxonomy" id="2018669"/>
    <lineage>
        <taxon>Bacteria</taxon>
        <taxon>Bacillati</taxon>
        <taxon>Bacillota</taxon>
        <taxon>Clostridia</taxon>
        <taxon>Eubacteriales</taxon>
        <taxon>Desulfitobacteriaceae</taxon>
        <taxon>Desulfosporosinus</taxon>
    </lineage>
</organism>
<dbReference type="SFLD" id="SFLDG00179">
    <property type="entry name" value="mandelate_racemase"/>
    <property type="match status" value="1"/>
</dbReference>
<protein>
    <submittedName>
        <fullName evidence="4">Mandelate racemase/muconate lactonizing enzyme family protein</fullName>
    </submittedName>
</protein>
<dbReference type="InterPro" id="IPR029017">
    <property type="entry name" value="Enolase-like_N"/>
</dbReference>
<dbReference type="SUPFAM" id="SSF51604">
    <property type="entry name" value="Enolase C-terminal domain-like"/>
    <property type="match status" value="1"/>
</dbReference>
<dbReference type="SFLD" id="SFLDS00001">
    <property type="entry name" value="Enolase"/>
    <property type="match status" value="1"/>
</dbReference>
<keyword evidence="1" id="KW-0479">Metal-binding</keyword>
<dbReference type="InterPro" id="IPR013341">
    <property type="entry name" value="Mandelate_racemase_N_dom"/>
</dbReference>
<dbReference type="EMBL" id="SPQQ01000002">
    <property type="protein sequence ID" value="TGE39347.1"/>
    <property type="molecule type" value="Genomic_DNA"/>
</dbReference>
<dbReference type="Gene3D" id="3.30.390.10">
    <property type="entry name" value="Enolase-like, N-terminal domain"/>
    <property type="match status" value="1"/>
</dbReference>
<dbReference type="SUPFAM" id="SSF54826">
    <property type="entry name" value="Enolase N-terminal domain-like"/>
    <property type="match status" value="1"/>
</dbReference>
<proteinExistence type="predicted"/>
<evidence type="ECO:0000313" key="4">
    <source>
        <dbReference type="EMBL" id="TGE39347.1"/>
    </source>
</evidence>